<organism evidence="1 2">
    <name type="scientific">Diversispora epigaea</name>
    <dbReference type="NCBI Taxonomy" id="1348612"/>
    <lineage>
        <taxon>Eukaryota</taxon>
        <taxon>Fungi</taxon>
        <taxon>Fungi incertae sedis</taxon>
        <taxon>Mucoromycota</taxon>
        <taxon>Glomeromycotina</taxon>
        <taxon>Glomeromycetes</taxon>
        <taxon>Diversisporales</taxon>
        <taxon>Diversisporaceae</taxon>
        <taxon>Diversispora</taxon>
    </lineage>
</organism>
<gene>
    <name evidence="1" type="ORF">Glove_9g43</name>
</gene>
<dbReference type="AlphaFoldDB" id="A0A397JSG3"/>
<dbReference type="OrthoDB" id="2142187at2759"/>
<dbReference type="Proteomes" id="UP000266861">
    <property type="component" value="Unassembled WGS sequence"/>
</dbReference>
<evidence type="ECO:0000313" key="2">
    <source>
        <dbReference type="Proteomes" id="UP000266861"/>
    </source>
</evidence>
<protein>
    <recommendedName>
        <fullName evidence="3">Crinkler effector protein N-terminal domain-containing protein</fullName>
    </recommendedName>
</protein>
<accession>A0A397JSG3</accession>
<name>A0A397JSG3_9GLOM</name>
<proteinExistence type="predicted"/>
<evidence type="ECO:0000313" key="1">
    <source>
        <dbReference type="EMBL" id="RHZ89858.1"/>
    </source>
</evidence>
<keyword evidence="2" id="KW-1185">Reference proteome</keyword>
<comment type="caution">
    <text evidence="1">The sequence shown here is derived from an EMBL/GenBank/DDBJ whole genome shotgun (WGS) entry which is preliminary data.</text>
</comment>
<sequence length="743" mass="86233">MSIKLFCLIKGNLTEYAKNIKLKKVNIKINYNTTTIHESELRNGIQLRATDNIEKYWTETPQKEHIHVLVELSLCTSPVFKLSASEDIKEILSPFIISGPQDPLRESISELNDIPDGISNISTYLKFVGREEEVKQLMTNMENLYLLINQLKKYPEPMKEIEFPTAVGTAGKEKTTFARRAYENSKIYDKIVKPEVVLAVKECQKSGRNFRIACNHLSNAQIEGNRESSFGKILLYEALKYRLPDDIDSLKFDKIFGDKFNFEDILDLILFYIPCSNKKIKNPLIIINIDETNALFESSNSAWLKMVLRSLARTISKGYFLFVVLSGTHANALFNTVKSSSIKTEDISLPLLNSKHAEEVILELANRKVVNEKERINELSKYLKYAIKLLGVVGRFLEIMIFQMSVIGTSVSNNSTVFNNVFYQSGLRYFLQKCQYESKHCQKLLERTKMFISRKYQYYFEHFKSKINIELVPFLVAYTLFGWSVNREDTIGITNKRKIEDLENEELIFLDGSRRLKLPFLTLHEIYSHQNYNMLSPILILESLDNVILSNQNEKLTISVLAFRLWAIYQKSVADKVTDPCSCRLSQLVPIRKGQKNILLRFLPIFTVCSTEKQITEKNWRQFVEDNKQSTQCIAYYNLQNAKFVDSFLLSDPPILIQDKQLVTSRKKVIDSYSPIMLNKDLVKSEHDKYKNIGNHIFLFVTDFKKRDNETYKMNEVLITEEEKKDLFGDLLALKILHCIERR</sequence>
<reference evidence="1 2" key="1">
    <citation type="submission" date="2018-08" db="EMBL/GenBank/DDBJ databases">
        <title>Genome and evolution of the arbuscular mycorrhizal fungus Diversispora epigaea (formerly Glomus versiforme) and its bacterial endosymbionts.</title>
        <authorList>
            <person name="Sun X."/>
            <person name="Fei Z."/>
            <person name="Harrison M."/>
        </authorList>
    </citation>
    <scope>NUCLEOTIDE SEQUENCE [LARGE SCALE GENOMIC DNA]</scope>
    <source>
        <strain evidence="1 2">IT104</strain>
    </source>
</reference>
<evidence type="ECO:0008006" key="3">
    <source>
        <dbReference type="Google" id="ProtNLM"/>
    </source>
</evidence>
<dbReference type="EMBL" id="PQFF01000007">
    <property type="protein sequence ID" value="RHZ89858.1"/>
    <property type="molecule type" value="Genomic_DNA"/>
</dbReference>